<keyword evidence="11" id="KW-1185">Reference proteome</keyword>
<comment type="cofactor">
    <cofactor evidence="1">
        <name>Zn(2+)</name>
        <dbReference type="ChEBI" id="CHEBI:29105"/>
    </cofactor>
</comment>
<dbReference type="AlphaFoldDB" id="D3AYK7"/>
<sequence>MKIYYLDENILFRVSLEKYFSIVLVDSKQYEISSDKVKSVKFAQTHVLPASGLSWSNFTFNLVPNRDTLLLVQFETTPTSSANDITIMVDNATVATLTLNTPDKIPSNFANYPATSYCVDCYSVMIPRNHVKQGMEIIVSSDTTTGRVKPTIIMDTNLIFKSFPFYLFGANPTNTLTCIPKTPAKDSQDLIFNTWPLSSVEFKEAPGFTWDRLVCPPIENKTEAMVVSSKDDISNNDLDNVIAEIINEYRKTNGELKLNVMYDVPMLPLNSLGSVDLIDRIYVSNKLYISGNFQSRSNYLNGLGFAFGIQSFGAMFKAGKYPYPNGSYNGSSWGFNSQINKFISPYVIPNDDNYDSCLTNPDYLHSNDICFKKDYISNVLNDMYYPDYISGMIQSGVNKMVQYDKTNKKFMSWDATLMKSVEIKPNDTNGGFLYLDDGLPMLVDVDVYTIVMVHNTAANSKCGGACSNIYPIIKSRGNLMRHIDPSDEDQRDLVEEPSLRDLYAFCAESGCDFSLRATYADGSIFLKLLQKGMRDFDNPRGPIHQDYLNPLNPKSVTYFVENIPADKVLTKVELLSTPYGYKKYTANPPVLLSKIIS</sequence>
<evidence type="ECO:0000256" key="8">
    <source>
        <dbReference type="ARBA" id="ARBA00023049"/>
    </source>
</evidence>
<reference evidence="10 11" key="1">
    <citation type="journal article" date="2011" name="Genome Res.">
        <title>Phylogeny-wide analysis of social amoeba genomes highlights ancient origins for complex intercellular communication.</title>
        <authorList>
            <person name="Heidel A.J."/>
            <person name="Lawal H.M."/>
            <person name="Felder M."/>
            <person name="Schilde C."/>
            <person name="Helps N.R."/>
            <person name="Tunggal B."/>
            <person name="Rivero F."/>
            <person name="John U."/>
            <person name="Schleicher M."/>
            <person name="Eichinger L."/>
            <person name="Platzer M."/>
            <person name="Noegel A.A."/>
            <person name="Schaap P."/>
            <person name="Gloeckner G."/>
        </authorList>
    </citation>
    <scope>NUCLEOTIDE SEQUENCE [LARGE SCALE GENOMIC DNA]</scope>
    <source>
        <strain evidence="11">ATCC 26659 / Pp 5 / PN500</strain>
    </source>
</reference>
<comment type="caution">
    <text evidence="10">The sequence shown here is derived from an EMBL/GenBank/DDBJ whole genome shotgun (WGS) entry which is preliminary data.</text>
</comment>
<name>D3AYK7_HETP5</name>
<dbReference type="EMBL" id="ADBJ01000004">
    <property type="protein sequence ID" value="EFA86034.1"/>
    <property type="molecule type" value="Genomic_DNA"/>
</dbReference>
<evidence type="ECO:0000256" key="4">
    <source>
        <dbReference type="ARBA" id="ARBA00022670"/>
    </source>
</evidence>
<evidence type="ECO:0000256" key="7">
    <source>
        <dbReference type="ARBA" id="ARBA00022833"/>
    </source>
</evidence>
<evidence type="ECO:0000256" key="2">
    <source>
        <dbReference type="ARBA" id="ARBA00004613"/>
    </source>
</evidence>
<organism evidence="10 11">
    <name type="scientific">Heterostelium pallidum (strain ATCC 26659 / Pp 5 / PN500)</name>
    <name type="common">Cellular slime mold</name>
    <name type="synonym">Polysphondylium pallidum</name>
    <dbReference type="NCBI Taxonomy" id="670386"/>
    <lineage>
        <taxon>Eukaryota</taxon>
        <taxon>Amoebozoa</taxon>
        <taxon>Evosea</taxon>
        <taxon>Eumycetozoa</taxon>
        <taxon>Dictyostelia</taxon>
        <taxon>Acytosteliales</taxon>
        <taxon>Acytosteliaceae</taxon>
        <taxon>Heterostelium</taxon>
    </lineage>
</organism>
<evidence type="ECO:0000313" key="10">
    <source>
        <dbReference type="EMBL" id="EFA86034.1"/>
    </source>
</evidence>
<dbReference type="InterPro" id="IPR051256">
    <property type="entry name" value="Dictomallein"/>
</dbReference>
<keyword evidence="4" id="KW-0645">Protease</keyword>
<dbReference type="GO" id="GO:0004222">
    <property type="term" value="F:metalloendopeptidase activity"/>
    <property type="evidence" value="ECO:0007669"/>
    <property type="project" value="InterPro"/>
</dbReference>
<protein>
    <recommendedName>
        <fullName evidence="9">Peptidase M66 domain-containing protein</fullName>
    </recommendedName>
</protein>
<evidence type="ECO:0000259" key="9">
    <source>
        <dbReference type="PROSITE" id="PS51694"/>
    </source>
</evidence>
<dbReference type="GO" id="GO:0005576">
    <property type="term" value="C:extracellular region"/>
    <property type="evidence" value="ECO:0007669"/>
    <property type="project" value="UniProtKB-SubCell"/>
</dbReference>
<evidence type="ECO:0000256" key="3">
    <source>
        <dbReference type="ARBA" id="ARBA00022525"/>
    </source>
</evidence>
<evidence type="ECO:0000256" key="6">
    <source>
        <dbReference type="ARBA" id="ARBA00022801"/>
    </source>
</evidence>
<comment type="subcellular location">
    <subcellularLocation>
        <location evidence="2">Secreted</location>
    </subcellularLocation>
</comment>
<keyword evidence="7" id="KW-0862">Zinc</keyword>
<evidence type="ECO:0000256" key="1">
    <source>
        <dbReference type="ARBA" id="ARBA00001947"/>
    </source>
</evidence>
<feature type="domain" description="Peptidase M66" evidence="9">
    <location>
        <begin position="150"/>
        <end position="411"/>
    </location>
</feature>
<dbReference type="InParanoid" id="D3AYK7"/>
<keyword evidence="5" id="KW-0479">Metal-binding</keyword>
<proteinExistence type="predicted"/>
<dbReference type="GO" id="GO:0046872">
    <property type="term" value="F:metal ion binding"/>
    <property type="evidence" value="ECO:0007669"/>
    <property type="project" value="UniProtKB-KW"/>
</dbReference>
<dbReference type="PANTHER" id="PTHR39540:SF1">
    <property type="entry name" value="DICTOMALLEIN-1-RELATED"/>
    <property type="match status" value="1"/>
</dbReference>
<keyword evidence="6" id="KW-0378">Hydrolase</keyword>
<dbReference type="Pfam" id="PF10462">
    <property type="entry name" value="Peptidase_M66"/>
    <property type="match status" value="1"/>
</dbReference>
<dbReference type="RefSeq" id="XP_020438140.1">
    <property type="nucleotide sequence ID" value="XM_020572282.1"/>
</dbReference>
<dbReference type="PANTHER" id="PTHR39540">
    <property type="match status" value="1"/>
</dbReference>
<evidence type="ECO:0000256" key="5">
    <source>
        <dbReference type="ARBA" id="ARBA00022723"/>
    </source>
</evidence>
<evidence type="ECO:0000313" key="11">
    <source>
        <dbReference type="Proteomes" id="UP000001396"/>
    </source>
</evidence>
<keyword evidence="8" id="KW-0482">Metalloprotease</keyword>
<dbReference type="GeneID" id="31356797"/>
<dbReference type="PROSITE" id="PS51694">
    <property type="entry name" value="PEPTIDASE_M66"/>
    <property type="match status" value="1"/>
</dbReference>
<keyword evidence="3" id="KW-0964">Secreted</keyword>
<accession>D3AYK7</accession>
<dbReference type="GO" id="GO:0006508">
    <property type="term" value="P:proteolysis"/>
    <property type="evidence" value="ECO:0007669"/>
    <property type="project" value="UniProtKB-KW"/>
</dbReference>
<gene>
    <name evidence="10" type="ORF">PPL_01267</name>
</gene>
<dbReference type="InterPro" id="IPR019503">
    <property type="entry name" value="Peptidase_M66_dom"/>
</dbReference>
<dbReference type="Proteomes" id="UP000001396">
    <property type="component" value="Unassembled WGS sequence"/>
</dbReference>